<organism evidence="2 3">
    <name type="scientific">Ahniella affigens</name>
    <dbReference type="NCBI Taxonomy" id="2021234"/>
    <lineage>
        <taxon>Bacteria</taxon>
        <taxon>Pseudomonadati</taxon>
        <taxon>Pseudomonadota</taxon>
        <taxon>Gammaproteobacteria</taxon>
        <taxon>Lysobacterales</taxon>
        <taxon>Rhodanobacteraceae</taxon>
        <taxon>Ahniella</taxon>
    </lineage>
</organism>
<reference evidence="2 3" key="1">
    <citation type="submission" date="2018-03" db="EMBL/GenBank/DDBJ databases">
        <title>Ahniella affigens gen. nov., sp. nov., a gammaproteobacterium isolated from sandy soil near a stream.</title>
        <authorList>
            <person name="Ko Y."/>
            <person name="Kim J.-H."/>
        </authorList>
    </citation>
    <scope>NUCLEOTIDE SEQUENCE [LARGE SCALE GENOMIC DNA]</scope>
    <source>
        <strain evidence="2 3">D13</strain>
    </source>
</reference>
<dbReference type="Proteomes" id="UP000241074">
    <property type="component" value="Chromosome"/>
</dbReference>
<feature type="transmembrane region" description="Helical" evidence="1">
    <location>
        <begin position="100"/>
        <end position="118"/>
    </location>
</feature>
<keyword evidence="1" id="KW-0472">Membrane</keyword>
<dbReference type="EMBL" id="CP027860">
    <property type="protein sequence ID" value="AVQ00068.1"/>
    <property type="molecule type" value="Genomic_DNA"/>
</dbReference>
<gene>
    <name evidence="2" type="ORF">C7S18_09820</name>
</gene>
<keyword evidence="1" id="KW-1133">Transmembrane helix</keyword>
<reference evidence="2 3" key="2">
    <citation type="submission" date="2018-03" db="EMBL/GenBank/DDBJ databases">
        <authorList>
            <person name="Keele B.F."/>
        </authorList>
    </citation>
    <scope>NUCLEOTIDE SEQUENCE [LARGE SCALE GENOMIC DNA]</scope>
    <source>
        <strain evidence="2 3">D13</strain>
    </source>
</reference>
<feature type="transmembrane region" description="Helical" evidence="1">
    <location>
        <begin position="12"/>
        <end position="32"/>
    </location>
</feature>
<dbReference type="AlphaFoldDB" id="A0A2P1PZ05"/>
<evidence type="ECO:0000313" key="3">
    <source>
        <dbReference type="Proteomes" id="UP000241074"/>
    </source>
</evidence>
<evidence type="ECO:0000256" key="1">
    <source>
        <dbReference type="SAM" id="Phobius"/>
    </source>
</evidence>
<evidence type="ECO:0000313" key="2">
    <source>
        <dbReference type="EMBL" id="AVQ00068.1"/>
    </source>
</evidence>
<sequence>MAPLLREYRRPWKLLSLGVGLALLIAGAYWYRAPDWDVGVSLIMALFAYLTAAWSLRVVVTRRWRALPLALFWTWWTVDGCYALYWSIMDPAALAWMRSANAPASFCLYLACGLVWYFQGTLRELWRCWSTFGAPPQI</sequence>
<name>A0A2P1PZ05_9GAMM</name>
<protein>
    <submittedName>
        <fullName evidence="2">Uncharacterized protein</fullName>
    </submittedName>
</protein>
<dbReference type="KEGG" id="xba:C7S18_09820"/>
<proteinExistence type="predicted"/>
<accession>A0A2P1PZ05</accession>
<keyword evidence="1" id="KW-0812">Transmembrane</keyword>
<feature type="transmembrane region" description="Helical" evidence="1">
    <location>
        <begin position="67"/>
        <end position="88"/>
    </location>
</feature>
<keyword evidence="3" id="KW-1185">Reference proteome</keyword>
<feature type="transmembrane region" description="Helical" evidence="1">
    <location>
        <begin position="38"/>
        <end position="60"/>
    </location>
</feature>
<dbReference type="OrthoDB" id="8780615at2"/>